<dbReference type="PIRSF" id="PIRSF001217">
    <property type="entry name" value="Protease_4_SppA"/>
    <property type="match status" value="1"/>
</dbReference>
<dbReference type="GO" id="GO:0006465">
    <property type="term" value="P:signal peptide processing"/>
    <property type="evidence" value="ECO:0007669"/>
    <property type="project" value="InterPro"/>
</dbReference>
<keyword evidence="8" id="KW-0812">Transmembrane</keyword>
<dbReference type="InterPro" id="IPR047217">
    <property type="entry name" value="S49_SppA_67K_type_N"/>
</dbReference>
<dbReference type="AlphaFoldDB" id="A0A432ZHW8"/>
<accession>A0A432ZHW8</accession>
<dbReference type="Gene3D" id="3.90.226.10">
    <property type="entry name" value="2-enoyl-CoA Hydratase, Chain A, domain 1"/>
    <property type="match status" value="3"/>
</dbReference>
<dbReference type="InterPro" id="IPR047272">
    <property type="entry name" value="S49_SppA_C"/>
</dbReference>
<dbReference type="InterPro" id="IPR029045">
    <property type="entry name" value="ClpP/crotonase-like_dom_sf"/>
</dbReference>
<evidence type="ECO:0000313" key="10">
    <source>
        <dbReference type="EMBL" id="RUO77607.1"/>
    </source>
</evidence>
<keyword evidence="8" id="KW-1133">Transmembrane helix</keyword>
<dbReference type="RefSeq" id="WP_126783878.1">
    <property type="nucleotide sequence ID" value="NZ_PIQF01000001.1"/>
</dbReference>
<feature type="active site" description="Nucleophile" evidence="7">
    <location>
        <position position="410"/>
    </location>
</feature>
<sequence>MRFVGTMFRYLWRFINGIRLILLNIIFFVLLIGFIAVLLQEEEPVEIPENGLLVLNPTGILVEEETYVDPIDKFLNEALGSDDQIPEVLLSDVVDAIDRAKADDRIGAIYLDLSGLYPSGINKLKTFAKALVDFQTTNKPIIAAADAYSQHQYYVAAHADSVYLNPLGAVAFDGFDYGQLYFKGLLEKLKLKPHVFKVGQYKSAVEPFTRDSMSEQAREANAFLYDELWQTFKRDVLNQRDLTPALASGELEPYLAAFNKAEGNMAEMALQGGLVDALKTRAEVRNELINLAGFDEDKDTYRHVAFVDYLRERDQSGQVALPTKEINQISVVVARGQIVNGSRQAGMIGGDSTAELIRKAREDENTKAIVLRIDSPGGSGFASEIIRQEILEAKKQNIPVIASMSTVAASGGYWIAADADQIWAAPTTITGSIGVFGLLITAEDSMQAIGINSESYSTTELPSLNALEGITDAQRQILQRSTESFYEYFLEVVSNARGMTKEQVNEVAQGRIWTGTQAQQRGLVDYLGDYNDAIEAAAKAAEIEDYQVETIQQSLNARQQFIAEMLGDSALGGVASWAGSNNPEHWLMSSFNNVLRQTHSLQNFNDPKNIYSYCALCPQPR</sequence>
<evidence type="ECO:0000256" key="8">
    <source>
        <dbReference type="SAM" id="Phobius"/>
    </source>
</evidence>
<dbReference type="Gene3D" id="6.20.330.10">
    <property type="match status" value="1"/>
</dbReference>
<evidence type="ECO:0000313" key="11">
    <source>
        <dbReference type="Proteomes" id="UP000287908"/>
    </source>
</evidence>
<dbReference type="OrthoDB" id="9764363at2"/>
<feature type="domain" description="Peptidase S49" evidence="9">
    <location>
        <begin position="135"/>
        <end position="292"/>
    </location>
</feature>
<dbReference type="CDD" id="cd07018">
    <property type="entry name" value="S49_SppA_67K_type"/>
    <property type="match status" value="1"/>
</dbReference>
<dbReference type="NCBIfam" id="TIGR00705">
    <property type="entry name" value="SppA_67K"/>
    <property type="match status" value="1"/>
</dbReference>
<evidence type="ECO:0000256" key="4">
    <source>
        <dbReference type="ARBA" id="ARBA00022801"/>
    </source>
</evidence>
<dbReference type="NCBIfam" id="TIGR00706">
    <property type="entry name" value="SppA_dom"/>
    <property type="match status" value="1"/>
</dbReference>
<keyword evidence="6 8" id="KW-0472">Membrane</keyword>
<evidence type="ECO:0000256" key="5">
    <source>
        <dbReference type="ARBA" id="ARBA00022825"/>
    </source>
</evidence>
<dbReference type="PANTHER" id="PTHR33209:SF1">
    <property type="entry name" value="PEPTIDASE S49 DOMAIN-CONTAINING PROTEIN"/>
    <property type="match status" value="1"/>
</dbReference>
<evidence type="ECO:0000256" key="1">
    <source>
        <dbReference type="ARBA" id="ARBA00004370"/>
    </source>
</evidence>
<dbReference type="InterPro" id="IPR002142">
    <property type="entry name" value="Peptidase_S49"/>
</dbReference>
<dbReference type="Proteomes" id="UP000287908">
    <property type="component" value="Unassembled WGS sequence"/>
</dbReference>
<dbReference type="EMBL" id="PIQF01000001">
    <property type="protein sequence ID" value="RUO77607.1"/>
    <property type="molecule type" value="Genomic_DNA"/>
</dbReference>
<feature type="transmembrane region" description="Helical" evidence="8">
    <location>
        <begin position="20"/>
        <end position="39"/>
    </location>
</feature>
<dbReference type="SUPFAM" id="SSF52096">
    <property type="entry name" value="ClpP/crotonase"/>
    <property type="match status" value="2"/>
</dbReference>
<name>A0A432ZHW8_9GAMM</name>
<organism evidence="10 11">
    <name type="scientific">Idiomarina seosinensis</name>
    <dbReference type="NCBI Taxonomy" id="281739"/>
    <lineage>
        <taxon>Bacteria</taxon>
        <taxon>Pseudomonadati</taxon>
        <taxon>Pseudomonadota</taxon>
        <taxon>Gammaproteobacteria</taxon>
        <taxon>Alteromonadales</taxon>
        <taxon>Idiomarinaceae</taxon>
        <taxon>Idiomarina</taxon>
    </lineage>
</organism>
<dbReference type="CDD" id="cd07023">
    <property type="entry name" value="S49_Sppa_N_C"/>
    <property type="match status" value="1"/>
</dbReference>
<dbReference type="PANTHER" id="PTHR33209">
    <property type="entry name" value="PROTEASE 4"/>
    <property type="match status" value="1"/>
</dbReference>
<evidence type="ECO:0000256" key="6">
    <source>
        <dbReference type="ARBA" id="ARBA00023136"/>
    </source>
</evidence>
<keyword evidence="3" id="KW-0645">Protease</keyword>
<dbReference type="GO" id="GO:0008236">
    <property type="term" value="F:serine-type peptidase activity"/>
    <property type="evidence" value="ECO:0007669"/>
    <property type="project" value="UniProtKB-KW"/>
</dbReference>
<comment type="similarity">
    <text evidence="2">Belongs to the peptidase S49 family.</text>
</comment>
<feature type="active site" description="Proton donor/acceptor" evidence="7">
    <location>
        <position position="202"/>
    </location>
</feature>
<dbReference type="InterPro" id="IPR004634">
    <property type="entry name" value="Pept_S49_pIV"/>
</dbReference>
<dbReference type="GO" id="GO:0016020">
    <property type="term" value="C:membrane"/>
    <property type="evidence" value="ECO:0007669"/>
    <property type="project" value="UniProtKB-SubCell"/>
</dbReference>
<proteinExistence type="inferred from homology"/>
<comment type="subcellular location">
    <subcellularLocation>
        <location evidence="1">Membrane</location>
    </subcellularLocation>
</comment>
<evidence type="ECO:0000259" key="9">
    <source>
        <dbReference type="Pfam" id="PF01343"/>
    </source>
</evidence>
<evidence type="ECO:0000256" key="7">
    <source>
        <dbReference type="PIRSR" id="PIRSR001217-1"/>
    </source>
</evidence>
<gene>
    <name evidence="10" type="primary">sppA</name>
    <name evidence="10" type="ORF">CWI81_03780</name>
</gene>
<keyword evidence="5" id="KW-0720">Serine protease</keyword>
<feature type="domain" description="Peptidase S49" evidence="9">
    <location>
        <begin position="393"/>
        <end position="543"/>
    </location>
</feature>
<reference evidence="10 11" key="1">
    <citation type="journal article" date="2011" name="Front. Microbiol.">
        <title>Genomic signatures of strain selection and enhancement in Bacillus atrophaeus var. globigii, a historical biowarfare simulant.</title>
        <authorList>
            <person name="Gibbons H.S."/>
            <person name="Broomall S.M."/>
            <person name="McNew L.A."/>
            <person name="Daligault H."/>
            <person name="Chapman C."/>
            <person name="Bruce D."/>
            <person name="Karavis M."/>
            <person name="Krepps M."/>
            <person name="McGregor P.A."/>
            <person name="Hong C."/>
            <person name="Park K.H."/>
            <person name="Akmal A."/>
            <person name="Feldman A."/>
            <person name="Lin J.S."/>
            <person name="Chang W.E."/>
            <person name="Higgs B.W."/>
            <person name="Demirev P."/>
            <person name="Lindquist J."/>
            <person name="Liem A."/>
            <person name="Fochler E."/>
            <person name="Read T.D."/>
            <person name="Tapia R."/>
            <person name="Johnson S."/>
            <person name="Bishop-Lilly K.A."/>
            <person name="Detter C."/>
            <person name="Han C."/>
            <person name="Sozhamannan S."/>
            <person name="Rosenzweig C.N."/>
            <person name="Skowronski E.W."/>
        </authorList>
    </citation>
    <scope>NUCLEOTIDE SEQUENCE [LARGE SCALE GENOMIC DNA]</scope>
    <source>
        <strain evidence="10 11">CL-SP19</strain>
    </source>
</reference>
<protein>
    <submittedName>
        <fullName evidence="10">Signal peptide peptidase SppA</fullName>
    </submittedName>
</protein>
<dbReference type="InterPro" id="IPR004635">
    <property type="entry name" value="Pept_S49_SppA"/>
</dbReference>
<comment type="caution">
    <text evidence="10">The sequence shown here is derived from an EMBL/GenBank/DDBJ whole genome shotgun (WGS) entry which is preliminary data.</text>
</comment>
<evidence type="ECO:0000256" key="3">
    <source>
        <dbReference type="ARBA" id="ARBA00022670"/>
    </source>
</evidence>
<dbReference type="Pfam" id="PF01343">
    <property type="entry name" value="Peptidase_S49"/>
    <property type="match status" value="2"/>
</dbReference>
<keyword evidence="11" id="KW-1185">Reference proteome</keyword>
<evidence type="ECO:0000256" key="2">
    <source>
        <dbReference type="ARBA" id="ARBA00008683"/>
    </source>
</evidence>
<keyword evidence="4" id="KW-0378">Hydrolase</keyword>